<proteinExistence type="inferred from homology"/>
<feature type="non-terminal residue" evidence="14">
    <location>
        <position position="1"/>
    </location>
</feature>
<evidence type="ECO:0000313" key="14">
    <source>
        <dbReference type="EMBL" id="HIU47004.1"/>
    </source>
</evidence>
<dbReference type="EMBL" id="DVNK01000041">
    <property type="protein sequence ID" value="HIU47004.1"/>
    <property type="molecule type" value="Genomic_DNA"/>
</dbReference>
<keyword evidence="5" id="KW-0732">Signal</keyword>
<gene>
    <name evidence="14" type="ORF">IAC59_07065</name>
</gene>
<dbReference type="InterPro" id="IPR044021">
    <property type="entry name" value="CrtO"/>
</dbReference>
<protein>
    <recommendedName>
        <fullName evidence="11">Glycosyl-4,4'-diaponeurosporenoate acyltransferase</fullName>
    </recommendedName>
</protein>
<evidence type="ECO:0000256" key="13">
    <source>
        <dbReference type="SAM" id="Phobius"/>
    </source>
</evidence>
<dbReference type="GO" id="GO:0005886">
    <property type="term" value="C:plasma membrane"/>
    <property type="evidence" value="ECO:0007669"/>
    <property type="project" value="UniProtKB-SubCell"/>
</dbReference>
<evidence type="ECO:0000256" key="1">
    <source>
        <dbReference type="ARBA" id="ARBA00004162"/>
    </source>
</evidence>
<dbReference type="Proteomes" id="UP000824123">
    <property type="component" value="Unassembled WGS sequence"/>
</dbReference>
<comment type="subcellular location">
    <subcellularLocation>
        <location evidence="1">Cell membrane</location>
        <topology evidence="1">Single-pass membrane protein</topology>
    </subcellularLocation>
</comment>
<feature type="transmembrane region" description="Helical" evidence="13">
    <location>
        <begin position="6"/>
        <end position="27"/>
    </location>
</feature>
<keyword evidence="2" id="KW-1003">Cell membrane</keyword>
<evidence type="ECO:0000256" key="3">
    <source>
        <dbReference type="ARBA" id="ARBA00022679"/>
    </source>
</evidence>
<evidence type="ECO:0000256" key="11">
    <source>
        <dbReference type="ARBA" id="ARBA00023667"/>
    </source>
</evidence>
<evidence type="ECO:0000256" key="10">
    <source>
        <dbReference type="ARBA" id="ARBA00023603"/>
    </source>
</evidence>
<comment type="function">
    <text evidence="12">Catalyzes the acylation of glycosyl-4,4'-diaponeurosporenoate, i.e. the esterification of glucose at the C6'' position with the carboxyl group of the C(15) fatty acid 12-methyltetradecanoic acid, to yield staphyloxanthin. This is the last step in the biosynthesis of this orange pigment, present in most staphylococci strains.</text>
</comment>
<evidence type="ECO:0000256" key="5">
    <source>
        <dbReference type="ARBA" id="ARBA00022729"/>
    </source>
</evidence>
<keyword evidence="4 13" id="KW-0812">Transmembrane</keyword>
<feature type="transmembrane region" description="Helical" evidence="13">
    <location>
        <begin position="91"/>
        <end position="113"/>
    </location>
</feature>
<dbReference type="GO" id="GO:0016746">
    <property type="term" value="F:acyltransferase activity"/>
    <property type="evidence" value="ECO:0007669"/>
    <property type="project" value="UniProtKB-KW"/>
</dbReference>
<comment type="caution">
    <text evidence="14">The sequence shown here is derived from an EMBL/GenBank/DDBJ whole genome shotgun (WGS) entry which is preliminary data.</text>
</comment>
<accession>A0A9D1LS42</accession>
<sequence length="170" mass="19856">EALNVFMTTIVTLAIIGPVGFACGELFPRKWVHYDRFPFKEYKWERNGRLYLKLRVNKWKDKVPDMSSYFKGMFYKKALAQTRSSAYFERFVIETCIAEAVHVGLMLGGFVAYWVFPNAWGLIASILYALGNLPFVLIQRYNRPRFKLLMERQKKIEARNAHAAASEEEK</sequence>
<comment type="similarity">
    <text evidence="10">Belongs to the acyltransferase CrtO family.</text>
</comment>
<keyword evidence="3" id="KW-0808">Transferase</keyword>
<evidence type="ECO:0000256" key="7">
    <source>
        <dbReference type="ARBA" id="ARBA00023136"/>
    </source>
</evidence>
<evidence type="ECO:0000256" key="12">
    <source>
        <dbReference type="ARBA" id="ARBA00025324"/>
    </source>
</evidence>
<keyword evidence="8" id="KW-0012">Acyltransferase</keyword>
<comment type="pathway">
    <text evidence="9">Carotenoid biosynthesis; staphyloxanthin biosynthesis; staphyloxanthin from farnesyl diphosphate: step 5/5.</text>
</comment>
<keyword evidence="7 13" id="KW-0472">Membrane</keyword>
<evidence type="ECO:0000313" key="15">
    <source>
        <dbReference type="Proteomes" id="UP000824123"/>
    </source>
</evidence>
<keyword evidence="6 13" id="KW-1133">Transmembrane helix</keyword>
<evidence type="ECO:0000256" key="2">
    <source>
        <dbReference type="ARBA" id="ARBA00022475"/>
    </source>
</evidence>
<feature type="transmembrane region" description="Helical" evidence="13">
    <location>
        <begin position="119"/>
        <end position="138"/>
    </location>
</feature>
<evidence type="ECO:0000256" key="4">
    <source>
        <dbReference type="ARBA" id="ARBA00022692"/>
    </source>
</evidence>
<name>A0A9D1LS42_9FIRM</name>
<organism evidence="14 15">
    <name type="scientific">Candidatus Fimadaptatus faecigallinarum</name>
    <dbReference type="NCBI Taxonomy" id="2840814"/>
    <lineage>
        <taxon>Bacteria</taxon>
        <taxon>Bacillati</taxon>
        <taxon>Bacillota</taxon>
        <taxon>Clostridia</taxon>
        <taxon>Eubacteriales</taxon>
        <taxon>Candidatus Fimadaptatus</taxon>
    </lineage>
</organism>
<evidence type="ECO:0000256" key="6">
    <source>
        <dbReference type="ARBA" id="ARBA00022989"/>
    </source>
</evidence>
<evidence type="ECO:0000256" key="8">
    <source>
        <dbReference type="ARBA" id="ARBA00023315"/>
    </source>
</evidence>
<reference evidence="14" key="1">
    <citation type="submission" date="2020-10" db="EMBL/GenBank/DDBJ databases">
        <authorList>
            <person name="Gilroy R."/>
        </authorList>
    </citation>
    <scope>NUCLEOTIDE SEQUENCE</scope>
    <source>
        <strain evidence="14">ChiSxjej2B14-8506</strain>
    </source>
</reference>
<dbReference type="AlphaFoldDB" id="A0A9D1LS42"/>
<evidence type="ECO:0000256" key="9">
    <source>
        <dbReference type="ARBA" id="ARBA00023588"/>
    </source>
</evidence>
<reference evidence="14" key="2">
    <citation type="journal article" date="2021" name="PeerJ">
        <title>Extensive microbial diversity within the chicken gut microbiome revealed by metagenomics and culture.</title>
        <authorList>
            <person name="Gilroy R."/>
            <person name="Ravi A."/>
            <person name="Getino M."/>
            <person name="Pursley I."/>
            <person name="Horton D.L."/>
            <person name="Alikhan N.F."/>
            <person name="Baker D."/>
            <person name="Gharbi K."/>
            <person name="Hall N."/>
            <person name="Watson M."/>
            <person name="Adriaenssens E.M."/>
            <person name="Foster-Nyarko E."/>
            <person name="Jarju S."/>
            <person name="Secka A."/>
            <person name="Antonio M."/>
            <person name="Oren A."/>
            <person name="Chaudhuri R.R."/>
            <person name="La Ragione R."/>
            <person name="Hildebrand F."/>
            <person name="Pallen M.J."/>
        </authorList>
    </citation>
    <scope>NUCLEOTIDE SEQUENCE</scope>
    <source>
        <strain evidence="14">ChiSxjej2B14-8506</strain>
    </source>
</reference>
<dbReference type="Pfam" id="PF18927">
    <property type="entry name" value="CrtO"/>
    <property type="match status" value="1"/>
</dbReference>